<evidence type="ECO:0000313" key="2">
    <source>
        <dbReference type="EMBL" id="KAH9419856.1"/>
    </source>
</evidence>
<accession>A0ABQ8JB81</accession>
<feature type="transmembrane region" description="Helical" evidence="1">
    <location>
        <begin position="6"/>
        <end position="32"/>
    </location>
</feature>
<organism evidence="2 3">
    <name type="scientific">Dermatophagoides pteronyssinus</name>
    <name type="common">European house dust mite</name>
    <dbReference type="NCBI Taxonomy" id="6956"/>
    <lineage>
        <taxon>Eukaryota</taxon>
        <taxon>Metazoa</taxon>
        <taxon>Ecdysozoa</taxon>
        <taxon>Arthropoda</taxon>
        <taxon>Chelicerata</taxon>
        <taxon>Arachnida</taxon>
        <taxon>Acari</taxon>
        <taxon>Acariformes</taxon>
        <taxon>Sarcoptiformes</taxon>
        <taxon>Astigmata</taxon>
        <taxon>Psoroptidia</taxon>
        <taxon>Analgoidea</taxon>
        <taxon>Pyroglyphidae</taxon>
        <taxon>Dermatophagoidinae</taxon>
        <taxon>Dermatophagoides</taxon>
    </lineage>
</organism>
<comment type="caution">
    <text evidence="2">The sequence shown here is derived from an EMBL/GenBank/DDBJ whole genome shotgun (WGS) entry which is preliminary data.</text>
</comment>
<protein>
    <submittedName>
        <fullName evidence="2">Uncharacterized protein</fullName>
    </submittedName>
</protein>
<keyword evidence="3" id="KW-1185">Reference proteome</keyword>
<dbReference type="Proteomes" id="UP000887458">
    <property type="component" value="Unassembled WGS sequence"/>
</dbReference>
<reference evidence="2 3" key="1">
    <citation type="journal article" date="2018" name="J. Allergy Clin. Immunol.">
        <title>High-quality assembly of Dermatophagoides pteronyssinus genome and transcriptome reveals a wide range of novel allergens.</title>
        <authorList>
            <person name="Liu X.Y."/>
            <person name="Yang K.Y."/>
            <person name="Wang M.Q."/>
            <person name="Kwok J.S."/>
            <person name="Zeng X."/>
            <person name="Yang Z."/>
            <person name="Xiao X.J."/>
            <person name="Lau C.P."/>
            <person name="Li Y."/>
            <person name="Huang Z.M."/>
            <person name="Ba J.G."/>
            <person name="Yim A.K."/>
            <person name="Ouyang C.Y."/>
            <person name="Ngai S.M."/>
            <person name="Chan T.F."/>
            <person name="Leung E.L."/>
            <person name="Liu L."/>
            <person name="Liu Z.G."/>
            <person name="Tsui S.K."/>
        </authorList>
    </citation>
    <scope>NUCLEOTIDE SEQUENCE [LARGE SCALE GENOMIC DNA]</scope>
    <source>
        <strain evidence="2">Derp</strain>
    </source>
</reference>
<gene>
    <name evidence="2" type="ORF">DERP_001687</name>
</gene>
<feature type="transmembrane region" description="Helical" evidence="1">
    <location>
        <begin position="97"/>
        <end position="113"/>
    </location>
</feature>
<sequence>MVKLSSWFAIIRWALILTLLFIIIMTILPLLFPKYFDKDMLANNNYRIHCTITILLTIIGLFTICCYYFYLTLIFATLSLLYLIIEIYWNFGNIGTYLTWIGVIICSYTYCAVMRRLRNDALYGP</sequence>
<evidence type="ECO:0000313" key="3">
    <source>
        <dbReference type="Proteomes" id="UP000887458"/>
    </source>
</evidence>
<keyword evidence="1" id="KW-0472">Membrane</keyword>
<name>A0ABQ8JB81_DERPT</name>
<reference evidence="2 3" key="2">
    <citation type="journal article" date="2022" name="Mol. Biol. Evol.">
        <title>Comparative Genomics Reveals Insights into the Divergent Evolution of Astigmatic Mites and Household Pest Adaptations.</title>
        <authorList>
            <person name="Xiong Q."/>
            <person name="Wan A.T."/>
            <person name="Liu X."/>
            <person name="Fung C.S."/>
            <person name="Xiao X."/>
            <person name="Malainual N."/>
            <person name="Hou J."/>
            <person name="Wang L."/>
            <person name="Wang M."/>
            <person name="Yang K.Y."/>
            <person name="Cui Y."/>
            <person name="Leung E.L."/>
            <person name="Nong W."/>
            <person name="Shin S.K."/>
            <person name="Au S.W."/>
            <person name="Jeong K.Y."/>
            <person name="Chew F.T."/>
            <person name="Hui J.H."/>
            <person name="Leung T.F."/>
            <person name="Tungtrongchitr A."/>
            <person name="Zhong N."/>
            <person name="Liu Z."/>
            <person name="Tsui S.K."/>
        </authorList>
    </citation>
    <scope>NUCLEOTIDE SEQUENCE [LARGE SCALE GENOMIC DNA]</scope>
    <source>
        <strain evidence="2">Derp</strain>
    </source>
</reference>
<keyword evidence="1" id="KW-0812">Transmembrane</keyword>
<feature type="transmembrane region" description="Helical" evidence="1">
    <location>
        <begin position="52"/>
        <end position="85"/>
    </location>
</feature>
<keyword evidence="1" id="KW-1133">Transmembrane helix</keyword>
<evidence type="ECO:0000256" key="1">
    <source>
        <dbReference type="SAM" id="Phobius"/>
    </source>
</evidence>
<proteinExistence type="predicted"/>
<dbReference type="EMBL" id="NJHN03000054">
    <property type="protein sequence ID" value="KAH9419856.1"/>
    <property type="molecule type" value="Genomic_DNA"/>
</dbReference>